<dbReference type="CTD" id="57532"/>
<name>A0A6J2VMC0_CHACN</name>
<dbReference type="AlphaFoldDB" id="A0A6J2VMC0"/>
<evidence type="ECO:0000256" key="1">
    <source>
        <dbReference type="SAM" id="MobiDB-lite"/>
    </source>
</evidence>
<dbReference type="GeneID" id="115814420"/>
<sequence>MEDRPHGGAPTIYCNHGEESSPNQSNISVNNDQRHCQLQGEETQTKKIENGKINGTTAEEEETPTSFNQVSSLHPMSSNGGTHPIEINLKQKPPRKAFIANSPGEKKGNNNSTSSMDCKNDKPSDLKILEGKRETLASLNGVVTVNSGQLANGYPNVPCGDNDGSGSESGYTTPKKRRAQRNGKAGDSVIAAQVKTMHQIPVAPDSPSKPQGSQPDGGRVPSKAESHSGGPKVRQMPTAVTAAPHTPPAAEPQRKNSDSGKAAGAAGKKFEDRSGKVKVVTSVSVKEDSWTLFKPPPVFPVDNSSAKIVPKISYASKVKENLNKAAQTVGDALPPPPPITTPSQVPGRLSQVPMSAVKTITSASFSNGPLSGEGNSCPLPGPLFNSTPSGAATALVPTGPGDENVASSSSTTSGSTSVSSATTMTVVEPRKPSLFVSAFAPSNMQLSLPSARQPDPPNAQTNQKSLGDIFQNQWGLSFINEPSAGPETTVCRSLGKGKPVEVTFQGDCSSAIVGVTQTPSASPLRSEHPPFPKAYELDKRTSVQTLNRGATSCPPSGAAAQDSPSQTPVFGLDAQKDEAGGHGAIVFCSSSKDPGAELPQTCPVPAVLALVRDQGRTKGFDRRSDSGSFDLKAAVIYHTKEMEYILNLQKQDPNRVVLYCDLKDGPDH</sequence>
<dbReference type="GO" id="GO:0003723">
    <property type="term" value="F:RNA binding"/>
    <property type="evidence" value="ECO:0007669"/>
    <property type="project" value="InterPro"/>
</dbReference>
<protein>
    <submittedName>
        <fullName evidence="3">Nuclear fragile X mental retardation-interacting protein 2</fullName>
    </submittedName>
</protein>
<feature type="compositionally biased region" description="Polar residues" evidence="1">
    <location>
        <begin position="64"/>
        <end position="81"/>
    </location>
</feature>
<dbReference type="Pfam" id="PF15293">
    <property type="entry name" value="NUFIP2"/>
    <property type="match status" value="1"/>
</dbReference>
<dbReference type="RefSeq" id="XP_030633117.1">
    <property type="nucleotide sequence ID" value="XM_030777257.1"/>
</dbReference>
<feature type="region of interest" description="Disordered" evidence="1">
    <location>
        <begin position="328"/>
        <end position="351"/>
    </location>
</feature>
<feature type="region of interest" description="Disordered" evidence="1">
    <location>
        <begin position="201"/>
        <end position="276"/>
    </location>
</feature>
<evidence type="ECO:0000313" key="3">
    <source>
        <dbReference type="RefSeq" id="XP_030633117.1"/>
    </source>
</evidence>
<dbReference type="InterPro" id="IPR032747">
    <property type="entry name" value="NUFIP2"/>
</dbReference>
<keyword evidence="2" id="KW-1185">Reference proteome</keyword>
<reference evidence="3" key="1">
    <citation type="submission" date="2025-08" db="UniProtKB">
        <authorList>
            <consortium name="RefSeq"/>
        </authorList>
    </citation>
    <scope>IDENTIFICATION</scope>
</reference>
<dbReference type="Proteomes" id="UP000504632">
    <property type="component" value="Chromosome 6"/>
</dbReference>
<feature type="region of interest" description="Disordered" evidence="1">
    <location>
        <begin position="547"/>
        <end position="569"/>
    </location>
</feature>
<gene>
    <name evidence="3" type="primary">nufip2</name>
</gene>
<dbReference type="InParanoid" id="A0A6J2VMC0"/>
<dbReference type="PANTHER" id="PTHR28333">
    <property type="entry name" value="NUCLEAR FRAGILE X MENTAL RETARDATION-INTERACTING PROTEIN 2"/>
    <property type="match status" value="1"/>
</dbReference>
<evidence type="ECO:0000313" key="2">
    <source>
        <dbReference type="Proteomes" id="UP000504632"/>
    </source>
</evidence>
<feature type="compositionally biased region" description="Polar residues" evidence="1">
    <location>
        <begin position="20"/>
        <end position="31"/>
    </location>
</feature>
<accession>A0A6J2VMC0</accession>
<dbReference type="FunCoup" id="A0A6J2VMC0">
    <property type="interactions" value="1364"/>
</dbReference>
<proteinExistence type="predicted"/>
<feature type="compositionally biased region" description="Low complexity" evidence="1">
    <location>
        <begin position="405"/>
        <end position="425"/>
    </location>
</feature>
<dbReference type="PANTHER" id="PTHR28333:SF2">
    <property type="entry name" value="FMR1-INTERACTING PROTEIN NUFIP2"/>
    <property type="match status" value="1"/>
</dbReference>
<dbReference type="GO" id="GO:0010494">
    <property type="term" value="C:cytoplasmic stress granule"/>
    <property type="evidence" value="ECO:0007669"/>
    <property type="project" value="TreeGrafter"/>
</dbReference>
<feature type="region of interest" description="Disordered" evidence="1">
    <location>
        <begin position="147"/>
        <end position="186"/>
    </location>
</feature>
<dbReference type="OrthoDB" id="8849279at2759"/>
<dbReference type="GO" id="GO:0005654">
    <property type="term" value="C:nucleoplasm"/>
    <property type="evidence" value="ECO:0007669"/>
    <property type="project" value="TreeGrafter"/>
</dbReference>
<feature type="region of interest" description="Disordered" evidence="1">
    <location>
        <begin position="1"/>
        <end position="124"/>
    </location>
</feature>
<organism evidence="2 3">
    <name type="scientific">Chanos chanos</name>
    <name type="common">Milkfish</name>
    <name type="synonym">Mugil chanos</name>
    <dbReference type="NCBI Taxonomy" id="29144"/>
    <lineage>
        <taxon>Eukaryota</taxon>
        <taxon>Metazoa</taxon>
        <taxon>Chordata</taxon>
        <taxon>Craniata</taxon>
        <taxon>Vertebrata</taxon>
        <taxon>Euteleostomi</taxon>
        <taxon>Actinopterygii</taxon>
        <taxon>Neopterygii</taxon>
        <taxon>Teleostei</taxon>
        <taxon>Ostariophysi</taxon>
        <taxon>Gonorynchiformes</taxon>
        <taxon>Chanidae</taxon>
        <taxon>Chanos</taxon>
    </lineage>
</organism>
<feature type="region of interest" description="Disordered" evidence="1">
    <location>
        <begin position="388"/>
        <end position="425"/>
    </location>
</feature>